<evidence type="ECO:0000313" key="3">
    <source>
        <dbReference type="Proteomes" id="UP000317646"/>
    </source>
</evidence>
<organism evidence="2 3">
    <name type="scientific">Hymenobacter nivis</name>
    <dbReference type="NCBI Taxonomy" id="1850093"/>
    <lineage>
        <taxon>Bacteria</taxon>
        <taxon>Pseudomonadati</taxon>
        <taxon>Bacteroidota</taxon>
        <taxon>Cytophagia</taxon>
        <taxon>Cytophagales</taxon>
        <taxon>Hymenobacteraceae</taxon>
        <taxon>Hymenobacter</taxon>
    </lineage>
</organism>
<proteinExistence type="predicted"/>
<keyword evidence="3" id="KW-1185">Reference proteome</keyword>
<reference evidence="2 3" key="1">
    <citation type="journal article" date="2019" name="Environ. Microbiol.">
        <title>Species interactions and distinct microbial communities in high Arctic permafrost affected cryosols are associated with the CH4 and CO2 gas fluxes.</title>
        <authorList>
            <person name="Altshuler I."/>
            <person name="Hamel J."/>
            <person name="Turney S."/>
            <person name="Magnuson E."/>
            <person name="Levesque R."/>
            <person name="Greer C."/>
            <person name="Whyte L.G."/>
        </authorList>
    </citation>
    <scope>NUCLEOTIDE SEQUENCE [LARGE SCALE GENOMIC DNA]</scope>
    <source>
        <strain evidence="2 3">S9.2P</strain>
    </source>
</reference>
<dbReference type="Proteomes" id="UP000317646">
    <property type="component" value="Unassembled WGS sequence"/>
</dbReference>
<dbReference type="AlphaFoldDB" id="A0A502GMW9"/>
<dbReference type="InterPro" id="IPR049250">
    <property type="entry name" value="DUF6883"/>
</dbReference>
<evidence type="ECO:0000313" key="2">
    <source>
        <dbReference type="EMBL" id="TPG62862.1"/>
    </source>
</evidence>
<gene>
    <name evidence="2" type="ORF">EAH73_17470</name>
</gene>
<feature type="domain" description="DUF6883" evidence="1">
    <location>
        <begin position="9"/>
        <end position="107"/>
    </location>
</feature>
<dbReference type="OrthoDB" id="33315at2"/>
<dbReference type="EMBL" id="RCYZ01000008">
    <property type="protein sequence ID" value="TPG62862.1"/>
    <property type="molecule type" value="Genomic_DNA"/>
</dbReference>
<accession>A0A502GMW9</accession>
<dbReference type="RefSeq" id="WP_140468741.1">
    <property type="nucleotide sequence ID" value="NZ_RCYZ01000008.1"/>
</dbReference>
<evidence type="ECO:0000259" key="1">
    <source>
        <dbReference type="Pfam" id="PF21814"/>
    </source>
</evidence>
<sequence>MTLYDKPLFVAPNKVQDYLLNPDHPIGGAKARFFLGIGYSREHYEQLIADLIEHGHTRTVTEEKDSPYGVKFVVDGPLLAPNGREYPLRTVWMEQSPGTFVLLITAHLFDR</sequence>
<protein>
    <submittedName>
        <fullName evidence="2">Adhesin</fullName>
    </submittedName>
</protein>
<dbReference type="Pfam" id="PF21814">
    <property type="entry name" value="DUF6883"/>
    <property type="match status" value="1"/>
</dbReference>
<name>A0A502GMW9_9BACT</name>
<comment type="caution">
    <text evidence="2">The sequence shown here is derived from an EMBL/GenBank/DDBJ whole genome shotgun (WGS) entry which is preliminary data.</text>
</comment>